<organism evidence="1">
    <name type="scientific">viral metagenome</name>
    <dbReference type="NCBI Taxonomy" id="1070528"/>
    <lineage>
        <taxon>unclassified sequences</taxon>
        <taxon>metagenomes</taxon>
        <taxon>organismal metagenomes</taxon>
    </lineage>
</organism>
<evidence type="ECO:0000313" key="1">
    <source>
        <dbReference type="EMBL" id="QHT29129.1"/>
    </source>
</evidence>
<dbReference type="AlphaFoldDB" id="A0A6C0ELG0"/>
<reference evidence="1" key="1">
    <citation type="journal article" date="2020" name="Nature">
        <title>Giant virus diversity and host interactions through global metagenomics.</title>
        <authorList>
            <person name="Schulz F."/>
            <person name="Roux S."/>
            <person name="Paez-Espino D."/>
            <person name="Jungbluth S."/>
            <person name="Walsh D.A."/>
            <person name="Denef V.J."/>
            <person name="McMahon K.D."/>
            <person name="Konstantinidis K.T."/>
            <person name="Eloe-Fadrosh E.A."/>
            <person name="Kyrpides N.C."/>
            <person name="Woyke T."/>
        </authorList>
    </citation>
    <scope>NUCLEOTIDE SEQUENCE</scope>
    <source>
        <strain evidence="1">GVMAG-M-3300001351-8</strain>
    </source>
</reference>
<protein>
    <submittedName>
        <fullName evidence="1">Uncharacterized protein</fullName>
    </submittedName>
</protein>
<sequence length="128" mass="15159">MSNNWDNDSDNDSDNVDYTKIHNYYNTLLPLWETIFPTSPFNISLPKYFIKYLDEPFTNEGIIIIEDSRKSNSYTVIKSVYNKPITLRRIINRMIVNKDCNDGLNYLDDLKMINNNYYIAVYGSEEIY</sequence>
<proteinExistence type="predicted"/>
<accession>A0A6C0ELG0</accession>
<dbReference type="EMBL" id="MN738869">
    <property type="protein sequence ID" value="QHT29129.1"/>
    <property type="molecule type" value="Genomic_DNA"/>
</dbReference>
<name>A0A6C0ELG0_9ZZZZ</name>